<dbReference type="InterPro" id="IPR016186">
    <property type="entry name" value="C-type_lectin-like/link_sf"/>
</dbReference>
<reference evidence="4 5" key="1">
    <citation type="submission" date="2024-02" db="EMBL/GenBank/DDBJ databases">
        <authorList>
            <person name="Daric V."/>
            <person name="Darras S."/>
        </authorList>
    </citation>
    <scope>NUCLEOTIDE SEQUENCE [LARGE SCALE GENOMIC DNA]</scope>
</reference>
<dbReference type="Gene3D" id="3.10.100.10">
    <property type="entry name" value="Mannose-Binding Protein A, subunit A"/>
    <property type="match status" value="1"/>
</dbReference>
<dbReference type="Pfam" id="PF00059">
    <property type="entry name" value="Lectin_C"/>
    <property type="match status" value="1"/>
</dbReference>
<feature type="region of interest" description="Disordered" evidence="1">
    <location>
        <begin position="38"/>
        <end position="59"/>
    </location>
</feature>
<accession>A0ABP0GVU4</accession>
<feature type="domain" description="C-type lectin" evidence="3">
    <location>
        <begin position="109"/>
        <end position="182"/>
    </location>
</feature>
<evidence type="ECO:0000313" key="4">
    <source>
        <dbReference type="EMBL" id="CAK8695843.1"/>
    </source>
</evidence>
<feature type="signal peptide" evidence="2">
    <location>
        <begin position="1"/>
        <end position="20"/>
    </location>
</feature>
<keyword evidence="5" id="KW-1185">Reference proteome</keyword>
<comment type="caution">
    <text evidence="4">The sequence shown here is derived from an EMBL/GenBank/DDBJ whole genome shotgun (WGS) entry which is preliminary data.</text>
</comment>
<gene>
    <name evidence="4" type="ORF">CVLEPA_LOCUS29060</name>
</gene>
<feature type="compositionally biased region" description="Basic and acidic residues" evidence="1">
    <location>
        <begin position="48"/>
        <end position="59"/>
    </location>
</feature>
<keyword evidence="2" id="KW-0732">Signal</keyword>
<proteinExistence type="predicted"/>
<dbReference type="PROSITE" id="PS50041">
    <property type="entry name" value="C_TYPE_LECTIN_2"/>
    <property type="match status" value="1"/>
</dbReference>
<dbReference type="Proteomes" id="UP001642483">
    <property type="component" value="Unassembled WGS sequence"/>
</dbReference>
<evidence type="ECO:0000313" key="5">
    <source>
        <dbReference type="Proteomes" id="UP001642483"/>
    </source>
</evidence>
<evidence type="ECO:0000256" key="2">
    <source>
        <dbReference type="SAM" id="SignalP"/>
    </source>
</evidence>
<name>A0ABP0GVU4_CLALP</name>
<sequence length="182" mass="20255">MTRLISIAFLFLTCLRNNDAVAGHTNCNQDAPCNIRGPPGYPGKRGSPGHEGELGEKGYKGEPFSIEHTGFGVDNLINIRGQLDEALHKIASLCKVVKRLTEYGWYAPSNGYQYKVLISRQSWQESRRLCQDLGGDLAVAGTRNSTTRKDIGNILHHSIRYVWIGLSEIAQEGNWIWINGEV</sequence>
<protein>
    <recommendedName>
        <fullName evidence="3">C-type lectin domain-containing protein</fullName>
    </recommendedName>
</protein>
<organism evidence="4 5">
    <name type="scientific">Clavelina lepadiformis</name>
    <name type="common">Light-bulb sea squirt</name>
    <name type="synonym">Ascidia lepadiformis</name>
    <dbReference type="NCBI Taxonomy" id="159417"/>
    <lineage>
        <taxon>Eukaryota</taxon>
        <taxon>Metazoa</taxon>
        <taxon>Chordata</taxon>
        <taxon>Tunicata</taxon>
        <taxon>Ascidiacea</taxon>
        <taxon>Aplousobranchia</taxon>
        <taxon>Clavelinidae</taxon>
        <taxon>Clavelina</taxon>
    </lineage>
</organism>
<dbReference type="InterPro" id="IPR001304">
    <property type="entry name" value="C-type_lectin-like"/>
</dbReference>
<dbReference type="EMBL" id="CAWYQH010000152">
    <property type="protein sequence ID" value="CAK8695843.1"/>
    <property type="molecule type" value="Genomic_DNA"/>
</dbReference>
<dbReference type="InterPro" id="IPR016187">
    <property type="entry name" value="CTDL_fold"/>
</dbReference>
<dbReference type="SUPFAM" id="SSF56436">
    <property type="entry name" value="C-type lectin-like"/>
    <property type="match status" value="1"/>
</dbReference>
<feature type="chain" id="PRO_5045666073" description="C-type lectin domain-containing protein" evidence="2">
    <location>
        <begin position="21"/>
        <end position="182"/>
    </location>
</feature>
<evidence type="ECO:0000259" key="3">
    <source>
        <dbReference type="PROSITE" id="PS50041"/>
    </source>
</evidence>
<evidence type="ECO:0000256" key="1">
    <source>
        <dbReference type="SAM" id="MobiDB-lite"/>
    </source>
</evidence>
<dbReference type="CDD" id="cd00037">
    <property type="entry name" value="CLECT"/>
    <property type="match status" value="1"/>
</dbReference>